<organism evidence="15 16">
    <name type="scientific">Zingiber officinale</name>
    <name type="common">Ginger</name>
    <name type="synonym">Amomum zingiber</name>
    <dbReference type="NCBI Taxonomy" id="94328"/>
    <lineage>
        <taxon>Eukaryota</taxon>
        <taxon>Viridiplantae</taxon>
        <taxon>Streptophyta</taxon>
        <taxon>Embryophyta</taxon>
        <taxon>Tracheophyta</taxon>
        <taxon>Spermatophyta</taxon>
        <taxon>Magnoliopsida</taxon>
        <taxon>Liliopsida</taxon>
        <taxon>Zingiberales</taxon>
        <taxon>Zingiberaceae</taxon>
        <taxon>Zingiber</taxon>
    </lineage>
</organism>
<comment type="caution">
    <text evidence="15">The sequence shown here is derived from an EMBL/GenBank/DDBJ whole genome shotgun (WGS) entry which is preliminary data.</text>
</comment>
<gene>
    <name evidence="15" type="ORF">ZIOFF_025064</name>
</gene>
<dbReference type="InterPro" id="IPR001245">
    <property type="entry name" value="Ser-Thr/Tyr_kinase_cat_dom"/>
</dbReference>
<dbReference type="CDD" id="cd14066">
    <property type="entry name" value="STKc_IRAK"/>
    <property type="match status" value="1"/>
</dbReference>
<dbReference type="GO" id="GO:0005524">
    <property type="term" value="F:ATP binding"/>
    <property type="evidence" value="ECO:0007669"/>
    <property type="project" value="UniProtKB-KW"/>
</dbReference>
<dbReference type="SMART" id="SM00220">
    <property type="entry name" value="S_TKc"/>
    <property type="match status" value="1"/>
</dbReference>
<dbReference type="GO" id="GO:0005886">
    <property type="term" value="C:plasma membrane"/>
    <property type="evidence" value="ECO:0007669"/>
    <property type="project" value="UniProtKB-ARBA"/>
</dbReference>
<feature type="signal peptide" evidence="13">
    <location>
        <begin position="1"/>
        <end position="28"/>
    </location>
</feature>
<dbReference type="Proteomes" id="UP000734854">
    <property type="component" value="Unassembled WGS sequence"/>
</dbReference>
<evidence type="ECO:0000256" key="4">
    <source>
        <dbReference type="ARBA" id="ARBA00022692"/>
    </source>
</evidence>
<dbReference type="Pfam" id="PF13947">
    <property type="entry name" value="GUB_WAK_bind"/>
    <property type="match status" value="1"/>
</dbReference>
<sequence length="648" mass="72325">MNPKSMLTESLSILALLFVLAGRKPALAQTPAMEDCEPKSCGDGRNITYPFWLDGEQQSYCGYSSFKVTCKNNSYTPVTTFIDREFYLIDIFYDNRSLILTSVEFLDQQCPLPYANLTTNTTFYPLSVSPLNTEVYFLLNCSDHNNLTEHGVIPMDCQSSAYFGGEYDSNRFRSQRDFADAGCTLYIEPAHNYSRGDSFNETLSKGWLLSWSAVDCDPCLQSGGRCGFNESTAKFMCICADGVHVNTCGRSHNRRLQIVIGVLGASGVVSALLCGCFLYKKHKKRSKYLIQDAIFKPHLKDSDIDSARLQTHLFSYDELLQATNRFNAANELGDGGFCTVYKGTLQDGRTIAVKRLYENNCRRLEQFVNEIEILSRLRHQNLVSLYGCSSPHSQGLLLVYEFVPNGTVADHLHGHRAAEGILTWPMRLNIAIEAADALAYLHAVNPPIIHRDVKTCNILLDSNFHVKVADFGLSRLFPKDVTHVSTAPQGTPGYMDPEYHQCYQLTNKSDVYSFGVVLVELISSKPAVDMGRNRSEINLSSMAVTKIQNGDLEQLVDAGLGYQSDQATRKMMTMAAEVAFRCLQTDGDMRPSIKEVLDSLRTIEMEGRRLEKKIGDDDAELLKNVAPMSPDTVMNKWASNSTTPSTSQ</sequence>
<dbReference type="GO" id="GO:0004674">
    <property type="term" value="F:protein serine/threonine kinase activity"/>
    <property type="evidence" value="ECO:0007669"/>
    <property type="project" value="UniProtKB-KW"/>
</dbReference>
<evidence type="ECO:0000313" key="15">
    <source>
        <dbReference type="EMBL" id="KAG6514694.1"/>
    </source>
</evidence>
<evidence type="ECO:0000256" key="5">
    <source>
        <dbReference type="ARBA" id="ARBA00022729"/>
    </source>
</evidence>
<feature type="transmembrane region" description="Helical" evidence="12">
    <location>
        <begin position="258"/>
        <end position="279"/>
    </location>
</feature>
<keyword evidence="10 12" id="KW-0472">Membrane</keyword>
<dbReference type="EMBL" id="JACMSC010000007">
    <property type="protein sequence ID" value="KAG6514694.1"/>
    <property type="molecule type" value="Genomic_DNA"/>
</dbReference>
<dbReference type="InterPro" id="IPR000719">
    <property type="entry name" value="Prot_kinase_dom"/>
</dbReference>
<evidence type="ECO:0000256" key="8">
    <source>
        <dbReference type="ARBA" id="ARBA00022840"/>
    </source>
</evidence>
<dbReference type="PANTHER" id="PTHR46008:SF2">
    <property type="entry name" value="LEAF RUST 10 DISEASE-RESISTANCE LOCUS RECEPTOR-LIKE PROTEIN KINASE-LIKE 1.4"/>
    <property type="match status" value="1"/>
</dbReference>
<dbReference type="InterPro" id="IPR025287">
    <property type="entry name" value="WAK_GUB"/>
</dbReference>
<dbReference type="Pfam" id="PF07714">
    <property type="entry name" value="PK_Tyr_Ser-Thr"/>
    <property type="match status" value="1"/>
</dbReference>
<evidence type="ECO:0000256" key="12">
    <source>
        <dbReference type="SAM" id="Phobius"/>
    </source>
</evidence>
<keyword evidence="3" id="KW-0808">Transferase</keyword>
<keyword evidence="7" id="KW-0418">Kinase</keyword>
<evidence type="ECO:0000256" key="6">
    <source>
        <dbReference type="ARBA" id="ARBA00022741"/>
    </source>
</evidence>
<dbReference type="PANTHER" id="PTHR46008">
    <property type="entry name" value="LEAF RUST 10 DISEASE-RESISTANCE LOCUS RECEPTOR-LIKE PROTEIN KINASE-LIKE 1.4"/>
    <property type="match status" value="1"/>
</dbReference>
<evidence type="ECO:0000256" key="7">
    <source>
        <dbReference type="ARBA" id="ARBA00022777"/>
    </source>
</evidence>
<dbReference type="InterPro" id="IPR032872">
    <property type="entry name" value="WAK_assoc_C"/>
</dbReference>
<keyword evidence="6" id="KW-0547">Nucleotide-binding</keyword>
<keyword evidence="16" id="KW-1185">Reference proteome</keyword>
<evidence type="ECO:0000256" key="3">
    <source>
        <dbReference type="ARBA" id="ARBA00022679"/>
    </source>
</evidence>
<accession>A0A8J5H382</accession>
<dbReference type="AlphaFoldDB" id="A0A8J5H382"/>
<dbReference type="PROSITE" id="PS50011">
    <property type="entry name" value="PROTEIN_KINASE_DOM"/>
    <property type="match status" value="1"/>
</dbReference>
<comment type="subcellular location">
    <subcellularLocation>
        <location evidence="1">Membrane</location>
        <topology evidence="1">Single-pass membrane protein</topology>
    </subcellularLocation>
</comment>
<dbReference type="Pfam" id="PF14380">
    <property type="entry name" value="WAK_assoc"/>
    <property type="match status" value="1"/>
</dbReference>
<feature type="chain" id="PRO_5035328056" description="Protein kinase domain-containing protein" evidence="13">
    <location>
        <begin position="29"/>
        <end position="648"/>
    </location>
</feature>
<keyword evidence="5 13" id="KW-0732">Signal</keyword>
<evidence type="ECO:0000256" key="13">
    <source>
        <dbReference type="SAM" id="SignalP"/>
    </source>
</evidence>
<evidence type="ECO:0000256" key="9">
    <source>
        <dbReference type="ARBA" id="ARBA00022989"/>
    </source>
</evidence>
<protein>
    <recommendedName>
        <fullName evidence="14">Protein kinase domain-containing protein</fullName>
    </recommendedName>
</protein>
<keyword evidence="2" id="KW-0723">Serine/threonine-protein kinase</keyword>
<name>A0A8J5H382_ZINOF</name>
<proteinExistence type="predicted"/>
<evidence type="ECO:0000256" key="2">
    <source>
        <dbReference type="ARBA" id="ARBA00022527"/>
    </source>
</evidence>
<dbReference type="PROSITE" id="PS00108">
    <property type="entry name" value="PROTEIN_KINASE_ST"/>
    <property type="match status" value="1"/>
</dbReference>
<evidence type="ECO:0000256" key="10">
    <source>
        <dbReference type="ARBA" id="ARBA00023136"/>
    </source>
</evidence>
<dbReference type="GO" id="GO:0030247">
    <property type="term" value="F:polysaccharide binding"/>
    <property type="evidence" value="ECO:0007669"/>
    <property type="project" value="InterPro"/>
</dbReference>
<evidence type="ECO:0000259" key="14">
    <source>
        <dbReference type="PROSITE" id="PS50011"/>
    </source>
</evidence>
<dbReference type="FunFam" id="1.10.510.10:FF:000161">
    <property type="entry name" value="Wall-associated receptor kinase-like 20"/>
    <property type="match status" value="1"/>
</dbReference>
<evidence type="ECO:0000256" key="1">
    <source>
        <dbReference type="ARBA" id="ARBA00004167"/>
    </source>
</evidence>
<evidence type="ECO:0000256" key="11">
    <source>
        <dbReference type="ARBA" id="ARBA00023180"/>
    </source>
</evidence>
<keyword evidence="11" id="KW-0325">Glycoprotein</keyword>
<evidence type="ECO:0000313" key="16">
    <source>
        <dbReference type="Proteomes" id="UP000734854"/>
    </source>
</evidence>
<keyword evidence="8" id="KW-0067">ATP-binding</keyword>
<keyword evidence="9 12" id="KW-1133">Transmembrane helix</keyword>
<reference evidence="15 16" key="1">
    <citation type="submission" date="2020-08" db="EMBL/GenBank/DDBJ databases">
        <title>Plant Genome Project.</title>
        <authorList>
            <person name="Zhang R.-G."/>
        </authorList>
    </citation>
    <scope>NUCLEOTIDE SEQUENCE [LARGE SCALE GENOMIC DNA]</scope>
    <source>
        <tissue evidence="15">Rhizome</tissue>
    </source>
</reference>
<keyword evidence="4 12" id="KW-0812">Transmembrane</keyword>
<dbReference type="InterPro" id="IPR008271">
    <property type="entry name" value="Ser/Thr_kinase_AS"/>
</dbReference>
<dbReference type="OrthoDB" id="4062651at2759"/>
<feature type="domain" description="Protein kinase" evidence="14">
    <location>
        <begin position="326"/>
        <end position="603"/>
    </location>
</feature>